<evidence type="ECO:0000313" key="2">
    <source>
        <dbReference type="Proteomes" id="UP001164746"/>
    </source>
</evidence>
<dbReference type="Proteomes" id="UP001164746">
    <property type="component" value="Chromosome 8"/>
</dbReference>
<protein>
    <submittedName>
        <fullName evidence="1">Uncharacterized protein</fullName>
    </submittedName>
</protein>
<name>A0ABY7EU46_MYAAR</name>
<accession>A0ABY7EU46</accession>
<sequence length="94" mass="10794">MCGKMTAEQPQFKYWFVEFSELPRAMVITWVFSFDHINDARWLSMHIRDKDSLSEMNPAIYEELVAGKLIANNTNCPLSAVTLNQAQANANVKR</sequence>
<keyword evidence="2" id="KW-1185">Reference proteome</keyword>
<dbReference type="EMBL" id="CP111019">
    <property type="protein sequence ID" value="WAR13468.1"/>
    <property type="molecule type" value="Genomic_DNA"/>
</dbReference>
<gene>
    <name evidence="1" type="ORF">MAR_027648</name>
</gene>
<reference evidence="1" key="1">
    <citation type="submission" date="2022-11" db="EMBL/GenBank/DDBJ databases">
        <title>Centuries of genome instability and evolution in soft-shell clam transmissible cancer (bioRxiv).</title>
        <authorList>
            <person name="Hart S.F.M."/>
            <person name="Yonemitsu M.A."/>
            <person name="Giersch R.M."/>
            <person name="Beal B.F."/>
            <person name="Arriagada G."/>
            <person name="Davis B.W."/>
            <person name="Ostrander E.A."/>
            <person name="Goff S.P."/>
            <person name="Metzger M.J."/>
        </authorList>
    </citation>
    <scope>NUCLEOTIDE SEQUENCE</scope>
    <source>
        <strain evidence="1">MELC-2E11</strain>
        <tissue evidence="1">Siphon/mantle</tissue>
    </source>
</reference>
<proteinExistence type="predicted"/>
<organism evidence="1 2">
    <name type="scientific">Mya arenaria</name>
    <name type="common">Soft-shell clam</name>
    <dbReference type="NCBI Taxonomy" id="6604"/>
    <lineage>
        <taxon>Eukaryota</taxon>
        <taxon>Metazoa</taxon>
        <taxon>Spiralia</taxon>
        <taxon>Lophotrochozoa</taxon>
        <taxon>Mollusca</taxon>
        <taxon>Bivalvia</taxon>
        <taxon>Autobranchia</taxon>
        <taxon>Heteroconchia</taxon>
        <taxon>Euheterodonta</taxon>
        <taxon>Imparidentia</taxon>
        <taxon>Neoheterodontei</taxon>
        <taxon>Myida</taxon>
        <taxon>Myoidea</taxon>
        <taxon>Myidae</taxon>
        <taxon>Mya</taxon>
    </lineage>
</organism>
<evidence type="ECO:0000313" key="1">
    <source>
        <dbReference type="EMBL" id="WAR13468.1"/>
    </source>
</evidence>